<dbReference type="InterPro" id="IPR036890">
    <property type="entry name" value="HATPase_C_sf"/>
</dbReference>
<comment type="caution">
    <text evidence="3">The sequence shown here is derived from an EMBL/GenBank/DDBJ whole genome shotgun (WGS) entry which is preliminary data.</text>
</comment>
<keyword evidence="2" id="KW-0472">Membrane</keyword>
<evidence type="ECO:0000256" key="1">
    <source>
        <dbReference type="SAM" id="MobiDB-lite"/>
    </source>
</evidence>
<keyword evidence="2" id="KW-1133">Transmembrane helix</keyword>
<dbReference type="SUPFAM" id="SSF55874">
    <property type="entry name" value="ATPase domain of HSP90 chaperone/DNA topoisomerase II/histidine kinase"/>
    <property type="match status" value="1"/>
</dbReference>
<evidence type="ECO:0000313" key="3">
    <source>
        <dbReference type="EMBL" id="CBH98544.1"/>
    </source>
</evidence>
<sequence length="319" mass="34359">MPWLMAPARVVSIAPVDVAGRRGPAMALESDDLIEEPDVFDSYTEMRRLFARQERIAVMLRGLVLLRRVGAGGEPHDTRLTPAPWRPPQSLTPMFWFQLAVGAPAWLLSAWVWVLRPHDWAARMLAAAGLLLLATTAAAAVYSARELALPGGLFRGLSAINHPGAVSFGMSLVGLFMMYPRPLAPPSSLHALVHEAASNSMRHAMASRISISLSCEGGQLHLRIGVMARVSTPTRSTRARDCAICARALGGEVHWRSRAALMVDGAEAPTAAAPGAGTQVDFDWPVPTRESASRHDAAPKPGRPALGGMTRCRVFSSWL</sequence>
<gene>
    <name evidence="3" type="ORF">CARN2_4025</name>
</gene>
<name>E6PUD7_9ZZZZ</name>
<protein>
    <submittedName>
        <fullName evidence="3">Uncharacterized protein</fullName>
    </submittedName>
</protein>
<dbReference type="EMBL" id="CABM01000056">
    <property type="protein sequence ID" value="CBH98544.1"/>
    <property type="molecule type" value="Genomic_DNA"/>
</dbReference>
<evidence type="ECO:0000256" key="2">
    <source>
        <dbReference type="SAM" id="Phobius"/>
    </source>
</evidence>
<feature type="region of interest" description="Disordered" evidence="1">
    <location>
        <begin position="288"/>
        <end position="308"/>
    </location>
</feature>
<dbReference type="Gene3D" id="3.30.565.10">
    <property type="entry name" value="Histidine kinase-like ATPase, C-terminal domain"/>
    <property type="match status" value="1"/>
</dbReference>
<accession>E6PUD7</accession>
<feature type="transmembrane region" description="Helical" evidence="2">
    <location>
        <begin position="95"/>
        <end position="114"/>
    </location>
</feature>
<reference evidence="3" key="1">
    <citation type="submission" date="2009-10" db="EMBL/GenBank/DDBJ databases">
        <title>Diversity of trophic interactions inside an arsenic-rich microbial ecosystem.</title>
        <authorList>
            <person name="Bertin P.N."/>
            <person name="Heinrich-Salmeron A."/>
            <person name="Pelletier E."/>
            <person name="Goulhen-Chollet F."/>
            <person name="Arsene-Ploetze F."/>
            <person name="Gallien S."/>
            <person name="Calteau A."/>
            <person name="Vallenet D."/>
            <person name="Casiot C."/>
            <person name="Chane-Woon-Ming B."/>
            <person name="Giloteaux L."/>
            <person name="Barakat M."/>
            <person name="Bonnefoy V."/>
            <person name="Bruneel O."/>
            <person name="Chandler M."/>
            <person name="Cleiss J."/>
            <person name="Duran R."/>
            <person name="Elbaz-Poulichet F."/>
            <person name="Fonknechten N."/>
            <person name="Lauga B."/>
            <person name="Mornico D."/>
            <person name="Ortet P."/>
            <person name="Schaeffer C."/>
            <person name="Siguier P."/>
            <person name="Alexander Thil Smith A."/>
            <person name="Van Dorsselaer A."/>
            <person name="Weissenbach J."/>
            <person name="Medigue C."/>
            <person name="Le Paslier D."/>
        </authorList>
    </citation>
    <scope>NUCLEOTIDE SEQUENCE</scope>
</reference>
<organism evidence="3">
    <name type="scientific">mine drainage metagenome</name>
    <dbReference type="NCBI Taxonomy" id="410659"/>
    <lineage>
        <taxon>unclassified sequences</taxon>
        <taxon>metagenomes</taxon>
        <taxon>ecological metagenomes</taxon>
    </lineage>
</organism>
<dbReference type="AlphaFoldDB" id="E6PUD7"/>
<keyword evidence="2" id="KW-0812">Transmembrane</keyword>
<feature type="transmembrane region" description="Helical" evidence="2">
    <location>
        <begin position="120"/>
        <end position="144"/>
    </location>
</feature>
<proteinExistence type="predicted"/>